<comment type="similarity">
    <text evidence="2">Belongs to the 3-hydroxyacyl-CoA dehydrogenase family.</text>
</comment>
<keyword evidence="3" id="KW-0560">Oxidoreductase</keyword>
<accession>A0ABV5UQC6</accession>
<dbReference type="Pfam" id="PF02737">
    <property type="entry name" value="3HCDH_N"/>
    <property type="match status" value="1"/>
</dbReference>
<reference evidence="6 7" key="1">
    <citation type="submission" date="2024-09" db="EMBL/GenBank/DDBJ databases">
        <authorList>
            <person name="Sun Q."/>
            <person name="Mori K."/>
        </authorList>
    </citation>
    <scope>NUCLEOTIDE SEQUENCE [LARGE SCALE GENOMIC DNA]</scope>
    <source>
        <strain evidence="6 7">JCM 13519</strain>
    </source>
</reference>
<dbReference type="Proteomes" id="UP001589536">
    <property type="component" value="Unassembled WGS sequence"/>
</dbReference>
<dbReference type="InterPro" id="IPR006176">
    <property type="entry name" value="3-OHacyl-CoA_DH_NAD-bd"/>
</dbReference>
<protein>
    <submittedName>
        <fullName evidence="6">3-hydroxyacyl-CoA dehydrogenase NAD-binding domain-containing protein</fullName>
    </submittedName>
</protein>
<comment type="pathway">
    <text evidence="1">Lipid metabolism; butanoate metabolism.</text>
</comment>
<evidence type="ECO:0000256" key="2">
    <source>
        <dbReference type="ARBA" id="ARBA00009463"/>
    </source>
</evidence>
<dbReference type="PANTHER" id="PTHR48075">
    <property type="entry name" value="3-HYDROXYACYL-COA DEHYDROGENASE FAMILY PROTEIN"/>
    <property type="match status" value="1"/>
</dbReference>
<gene>
    <name evidence="6" type="ORF">ACFFPI_11370</name>
</gene>
<name>A0ABV5UQC6_9MICC</name>
<evidence type="ECO:0000256" key="1">
    <source>
        <dbReference type="ARBA" id="ARBA00005086"/>
    </source>
</evidence>
<dbReference type="InterPro" id="IPR008927">
    <property type="entry name" value="6-PGluconate_DH-like_C_sf"/>
</dbReference>
<feature type="domain" description="3-hydroxyacyl-CoA dehydrogenase NAD binding" evidence="5">
    <location>
        <begin position="9"/>
        <end position="184"/>
    </location>
</feature>
<evidence type="ECO:0000313" key="6">
    <source>
        <dbReference type="EMBL" id="MFB9714720.1"/>
    </source>
</evidence>
<dbReference type="Gene3D" id="1.10.1040.10">
    <property type="entry name" value="N-(1-d-carboxylethyl)-l-norvaline Dehydrogenase, domain 2"/>
    <property type="match status" value="1"/>
</dbReference>
<dbReference type="Gene3D" id="3.40.50.720">
    <property type="entry name" value="NAD(P)-binding Rossmann-like Domain"/>
    <property type="match status" value="1"/>
</dbReference>
<sequence>MTELRSKQKIAVVGTGVIGASWAAYYLAQGFTVTASDPAEGAEGRLREWVDGFWPALETLGLADGASRDNLSFSSDVADAVTGAVFIQENGPERLEIKRAILAAIEAAAPADAIIATSSSGLLISEAQAGAKHPERIVLGHPFNPPHLIPLVEVLGGTQTSEENVQKALDFYTSVGKRPIRINKEVKGHVANRLQVALWREAFSLVENGVVSVADIDTAISQGPGLRWALLGPFLNLHASGGEGGITHVLEHIGPAQREWARDLGEYPETDDYIGLMASGVDEELEGYDFAETLRTRDRLLIELIGAKKQAPQLP</sequence>
<dbReference type="InterPro" id="IPR013328">
    <property type="entry name" value="6PGD_dom2"/>
</dbReference>
<evidence type="ECO:0000256" key="3">
    <source>
        <dbReference type="ARBA" id="ARBA00023002"/>
    </source>
</evidence>
<keyword evidence="7" id="KW-1185">Reference proteome</keyword>
<dbReference type="SUPFAM" id="SSF51735">
    <property type="entry name" value="NAD(P)-binding Rossmann-fold domains"/>
    <property type="match status" value="1"/>
</dbReference>
<dbReference type="InterPro" id="IPR006108">
    <property type="entry name" value="3HC_DH_C"/>
</dbReference>
<evidence type="ECO:0000259" key="5">
    <source>
        <dbReference type="Pfam" id="PF02737"/>
    </source>
</evidence>
<proteinExistence type="inferred from homology"/>
<organism evidence="6 7">
    <name type="scientific">Arthrobacter methylotrophus</name>
    <dbReference type="NCBI Taxonomy" id="121291"/>
    <lineage>
        <taxon>Bacteria</taxon>
        <taxon>Bacillati</taxon>
        <taxon>Actinomycetota</taxon>
        <taxon>Actinomycetes</taxon>
        <taxon>Micrococcales</taxon>
        <taxon>Micrococcaceae</taxon>
        <taxon>Arthrobacter</taxon>
    </lineage>
</organism>
<evidence type="ECO:0000259" key="4">
    <source>
        <dbReference type="Pfam" id="PF00725"/>
    </source>
</evidence>
<dbReference type="SUPFAM" id="SSF48179">
    <property type="entry name" value="6-phosphogluconate dehydrogenase C-terminal domain-like"/>
    <property type="match status" value="1"/>
</dbReference>
<dbReference type="EMBL" id="JBHMBH010000025">
    <property type="protein sequence ID" value="MFB9714720.1"/>
    <property type="molecule type" value="Genomic_DNA"/>
</dbReference>
<dbReference type="PANTHER" id="PTHR48075:SF5">
    <property type="entry name" value="3-HYDROXYBUTYRYL-COA DEHYDROGENASE"/>
    <property type="match status" value="1"/>
</dbReference>
<dbReference type="InterPro" id="IPR036291">
    <property type="entry name" value="NAD(P)-bd_dom_sf"/>
</dbReference>
<feature type="domain" description="3-hydroxyacyl-CoA dehydrogenase C-terminal" evidence="4">
    <location>
        <begin position="188"/>
        <end position="256"/>
    </location>
</feature>
<comment type="caution">
    <text evidence="6">The sequence shown here is derived from an EMBL/GenBank/DDBJ whole genome shotgun (WGS) entry which is preliminary data.</text>
</comment>
<dbReference type="Pfam" id="PF00725">
    <property type="entry name" value="3HCDH"/>
    <property type="match status" value="1"/>
</dbReference>
<evidence type="ECO:0000313" key="7">
    <source>
        <dbReference type="Proteomes" id="UP001589536"/>
    </source>
</evidence>
<dbReference type="RefSeq" id="WP_345048460.1">
    <property type="nucleotide sequence ID" value="NZ_BAABED010000001.1"/>
</dbReference>